<evidence type="ECO:0000256" key="3">
    <source>
        <dbReference type="SAM" id="SignalP"/>
    </source>
</evidence>
<feature type="chain" id="PRO_5043440096" description="Peptidase A1 domain-containing protein" evidence="3">
    <location>
        <begin position="28"/>
        <end position="429"/>
    </location>
</feature>
<comment type="caution">
    <text evidence="5">The sequence shown here is derived from an EMBL/GenBank/DDBJ whole genome shotgun (WGS) entry which is preliminary data.</text>
</comment>
<dbReference type="InterPro" id="IPR033121">
    <property type="entry name" value="PEPTIDASE_A1"/>
</dbReference>
<evidence type="ECO:0000256" key="1">
    <source>
        <dbReference type="ARBA" id="ARBA00007447"/>
    </source>
</evidence>
<feature type="signal peptide" evidence="3">
    <location>
        <begin position="1"/>
        <end position="27"/>
    </location>
</feature>
<evidence type="ECO:0000259" key="4">
    <source>
        <dbReference type="PROSITE" id="PS51767"/>
    </source>
</evidence>
<protein>
    <recommendedName>
        <fullName evidence="4">Peptidase A1 domain-containing protein</fullName>
    </recommendedName>
</protein>
<dbReference type="InterPro" id="IPR033868">
    <property type="entry name" value="Xylanase_inhibitor_I-like"/>
</dbReference>
<dbReference type="InterPro" id="IPR021109">
    <property type="entry name" value="Peptidase_aspartic_dom_sf"/>
</dbReference>
<dbReference type="GO" id="GO:0006508">
    <property type="term" value="P:proteolysis"/>
    <property type="evidence" value="ECO:0007669"/>
    <property type="project" value="InterPro"/>
</dbReference>
<dbReference type="Gene3D" id="2.40.70.10">
    <property type="entry name" value="Acid Proteases"/>
    <property type="match status" value="2"/>
</dbReference>
<name>A0AAV7F9W1_ARIFI</name>
<dbReference type="Proteomes" id="UP000825729">
    <property type="component" value="Unassembled WGS sequence"/>
</dbReference>
<keyword evidence="2 3" id="KW-0732">Signal</keyword>
<dbReference type="PROSITE" id="PS51767">
    <property type="entry name" value="PEPTIDASE_A1"/>
    <property type="match status" value="1"/>
</dbReference>
<proteinExistence type="inferred from homology"/>
<dbReference type="Pfam" id="PF14541">
    <property type="entry name" value="TAXi_C"/>
    <property type="match status" value="1"/>
</dbReference>
<evidence type="ECO:0000256" key="2">
    <source>
        <dbReference type="ARBA" id="ARBA00022729"/>
    </source>
</evidence>
<dbReference type="Pfam" id="PF14543">
    <property type="entry name" value="TAXi_N"/>
    <property type="match status" value="1"/>
</dbReference>
<dbReference type="EMBL" id="JAINDJ010000002">
    <property type="protein sequence ID" value="KAG9457972.1"/>
    <property type="molecule type" value="Genomic_DNA"/>
</dbReference>
<dbReference type="PANTHER" id="PTHR47965">
    <property type="entry name" value="ASPARTYL PROTEASE-RELATED"/>
    <property type="match status" value="1"/>
</dbReference>
<dbReference type="GO" id="GO:0004190">
    <property type="term" value="F:aspartic-type endopeptidase activity"/>
    <property type="evidence" value="ECO:0007669"/>
    <property type="project" value="InterPro"/>
</dbReference>
<organism evidence="5 6">
    <name type="scientific">Aristolochia fimbriata</name>
    <name type="common">White veined hardy Dutchman's pipe vine</name>
    <dbReference type="NCBI Taxonomy" id="158543"/>
    <lineage>
        <taxon>Eukaryota</taxon>
        <taxon>Viridiplantae</taxon>
        <taxon>Streptophyta</taxon>
        <taxon>Embryophyta</taxon>
        <taxon>Tracheophyta</taxon>
        <taxon>Spermatophyta</taxon>
        <taxon>Magnoliopsida</taxon>
        <taxon>Magnoliidae</taxon>
        <taxon>Piperales</taxon>
        <taxon>Aristolochiaceae</taxon>
        <taxon>Aristolochia</taxon>
    </lineage>
</organism>
<evidence type="ECO:0000313" key="5">
    <source>
        <dbReference type="EMBL" id="KAG9457972.1"/>
    </source>
</evidence>
<dbReference type="SUPFAM" id="SSF50630">
    <property type="entry name" value="Acid proteases"/>
    <property type="match status" value="1"/>
</dbReference>
<gene>
    <name evidence="5" type="ORF">H6P81_002480</name>
</gene>
<accession>A0AAV7F9W1</accession>
<dbReference type="AlphaFoldDB" id="A0AAV7F9W1"/>
<dbReference type="CDD" id="cd05489">
    <property type="entry name" value="xylanase_inhibitor_I_like"/>
    <property type="match status" value="1"/>
</dbReference>
<feature type="domain" description="Peptidase A1" evidence="4">
    <location>
        <begin position="47"/>
        <end position="411"/>
    </location>
</feature>
<dbReference type="InterPro" id="IPR032799">
    <property type="entry name" value="TAXi_C"/>
</dbReference>
<keyword evidence="6" id="KW-1185">Reference proteome</keyword>
<dbReference type="InterPro" id="IPR001461">
    <property type="entry name" value="Aspartic_peptidase_A1"/>
</dbReference>
<evidence type="ECO:0000313" key="6">
    <source>
        <dbReference type="Proteomes" id="UP000825729"/>
    </source>
</evidence>
<reference evidence="5 6" key="1">
    <citation type="submission" date="2021-07" db="EMBL/GenBank/DDBJ databases">
        <title>The Aristolochia fimbriata genome: insights into angiosperm evolution, floral development and chemical biosynthesis.</title>
        <authorList>
            <person name="Jiao Y."/>
        </authorList>
    </citation>
    <scope>NUCLEOTIDE SEQUENCE [LARGE SCALE GENOMIC DNA]</scope>
    <source>
        <strain evidence="5">IBCAS-2021</strain>
        <tissue evidence="5">Leaf</tissue>
    </source>
</reference>
<sequence>MTEPQMPFSSAFFFFFFFLSSSSVSESAALATRPIRALVAPIKRDDRTSLYTLPLNAKKQEFVLDITGDLLWSECSPKSHHPLIPCKSHYCTYANTFRSPLCRATRGPIDKHHCTCSVAPLNPVTQTCAVADLTHRSDLLLSATNGRSPTSAPVSVPRFVSSCAPKSLFVSLPSAAAGVAGLGRSRIGLPSQLSKSLSIKRRFAICLPGSGSSAPGVAFFGDGPYFFLPQPGLDATRVLSYTPLLKNPTNPGYYIDVKAVAVNGELVRFLARVLAFDADGCGGVKLSTSAPYTILKSHVYRAVVKAFAEATRGIPRALPPMVEPFDLCLNTSGVGKSRVGPWVPRVDLVLGSGQNWTIFGENSMKRVSSDVACLAVVDGGEKAPQAAVIGSHQLENNFLLFDVAGSRLGFSSTLSFFRTTCSNFNFTSS</sequence>
<dbReference type="InterPro" id="IPR032861">
    <property type="entry name" value="TAXi_N"/>
</dbReference>
<comment type="similarity">
    <text evidence="1">Belongs to the peptidase A1 family.</text>
</comment>
<dbReference type="PANTHER" id="PTHR47965:SF63">
    <property type="entry name" value="OS01G0937200 PROTEIN"/>
    <property type="match status" value="1"/>
</dbReference>